<dbReference type="EMBL" id="CT868241">
    <property type="protein sequence ID" value="CAK76712.1"/>
    <property type="molecule type" value="Genomic_DNA"/>
</dbReference>
<dbReference type="Proteomes" id="UP000000600">
    <property type="component" value="Unassembled WGS sequence"/>
</dbReference>
<dbReference type="RefSeq" id="XP_001444109.1">
    <property type="nucleotide sequence ID" value="XM_001444072.1"/>
</dbReference>
<proteinExistence type="predicted"/>
<accession>A0D0Z5</accession>
<organism evidence="1 2">
    <name type="scientific">Paramecium tetraurelia</name>
    <dbReference type="NCBI Taxonomy" id="5888"/>
    <lineage>
        <taxon>Eukaryota</taxon>
        <taxon>Sar</taxon>
        <taxon>Alveolata</taxon>
        <taxon>Ciliophora</taxon>
        <taxon>Intramacronucleata</taxon>
        <taxon>Oligohymenophorea</taxon>
        <taxon>Peniculida</taxon>
        <taxon>Parameciidae</taxon>
        <taxon>Paramecium</taxon>
    </lineage>
</organism>
<dbReference type="HOGENOM" id="CLU_1985902_0_0_1"/>
<dbReference type="KEGG" id="ptm:GSPATT00012264001"/>
<keyword evidence="2" id="KW-1185">Reference proteome</keyword>
<sequence length="126" mass="14438">MHDEIEDHQNCVSIVVDTTIPTFAVNENFQSVNSSISLQPQLWYQLFSCYQITIKFFMNVIESAKLQSGKAKGFKKLKIGLENELLQFGFISILQQKERRIGNSGIIPIIIIKQRLGIINIRELLI</sequence>
<reference evidence="1 2" key="1">
    <citation type="journal article" date="2006" name="Nature">
        <title>Global trends of whole-genome duplications revealed by the ciliate Paramecium tetraurelia.</title>
        <authorList>
            <consortium name="Genoscope"/>
            <person name="Aury J.-M."/>
            <person name="Jaillon O."/>
            <person name="Duret L."/>
            <person name="Noel B."/>
            <person name="Jubin C."/>
            <person name="Porcel B.M."/>
            <person name="Segurens B."/>
            <person name="Daubin V."/>
            <person name="Anthouard V."/>
            <person name="Aiach N."/>
            <person name="Arnaiz O."/>
            <person name="Billaut A."/>
            <person name="Beisson J."/>
            <person name="Blanc I."/>
            <person name="Bouhouche K."/>
            <person name="Camara F."/>
            <person name="Duharcourt S."/>
            <person name="Guigo R."/>
            <person name="Gogendeau D."/>
            <person name="Katinka M."/>
            <person name="Keller A.-M."/>
            <person name="Kissmehl R."/>
            <person name="Klotz C."/>
            <person name="Koll F."/>
            <person name="Le Moue A."/>
            <person name="Lepere C."/>
            <person name="Malinsky S."/>
            <person name="Nowacki M."/>
            <person name="Nowak J.K."/>
            <person name="Plattner H."/>
            <person name="Poulain J."/>
            <person name="Ruiz F."/>
            <person name="Serrano V."/>
            <person name="Zagulski M."/>
            <person name="Dessen P."/>
            <person name="Betermier M."/>
            <person name="Weissenbach J."/>
            <person name="Scarpelli C."/>
            <person name="Schachter V."/>
            <person name="Sperling L."/>
            <person name="Meyer E."/>
            <person name="Cohen J."/>
            <person name="Wincker P."/>
        </authorList>
    </citation>
    <scope>NUCLEOTIDE SEQUENCE [LARGE SCALE GENOMIC DNA]</scope>
    <source>
        <strain evidence="1 2">Stock d4-2</strain>
    </source>
</reference>
<evidence type="ECO:0000313" key="1">
    <source>
        <dbReference type="EMBL" id="CAK76712.1"/>
    </source>
</evidence>
<gene>
    <name evidence="1" type="ORF">GSPATT00012264001</name>
</gene>
<protein>
    <submittedName>
        <fullName evidence="1">Uncharacterized protein</fullName>
    </submittedName>
</protein>
<dbReference type="AlphaFoldDB" id="A0D0Z5"/>
<name>A0D0Z5_PARTE</name>
<dbReference type="InParanoid" id="A0D0Z5"/>
<evidence type="ECO:0000313" key="2">
    <source>
        <dbReference type="Proteomes" id="UP000000600"/>
    </source>
</evidence>
<dbReference type="GeneID" id="5029893"/>